<reference evidence="1 2" key="1">
    <citation type="journal article" date="2013" name="Genome Announc.">
        <title>Whole-Genome Sequence of Microcystis aeruginosa TAIHU98, a Nontoxic Bloom-Forming Strain Isolated from Taihu Lake, China.</title>
        <authorList>
            <person name="Yang C."/>
            <person name="Zhang W."/>
            <person name="Ren M."/>
            <person name="Song L."/>
            <person name="Li T."/>
            <person name="Zhao J."/>
        </authorList>
    </citation>
    <scope>NUCLEOTIDE SEQUENCE [LARGE SCALE GENOMIC DNA]</scope>
    <source>
        <strain evidence="1 2">TAIHU98</strain>
    </source>
</reference>
<comment type="caution">
    <text evidence="1">The sequence shown here is derived from an EMBL/GenBank/DDBJ whole genome shotgun (WGS) entry which is preliminary data.</text>
</comment>
<gene>
    <name evidence="1" type="ORF">O53_2804</name>
</gene>
<organism evidence="1 2">
    <name type="scientific">Microcystis aeruginosa TAIHU98</name>
    <dbReference type="NCBI Taxonomy" id="1134457"/>
    <lineage>
        <taxon>Bacteria</taxon>
        <taxon>Bacillati</taxon>
        <taxon>Cyanobacteriota</taxon>
        <taxon>Cyanophyceae</taxon>
        <taxon>Oscillatoriophycideae</taxon>
        <taxon>Chroococcales</taxon>
        <taxon>Microcystaceae</taxon>
        <taxon>Microcystis</taxon>
    </lineage>
</organism>
<name>L7E5S6_MICAE</name>
<protein>
    <submittedName>
        <fullName evidence="1">Uncharacterized protein</fullName>
    </submittedName>
</protein>
<dbReference type="AlphaFoldDB" id="L7E5S6"/>
<dbReference type="EMBL" id="ANKQ01000002">
    <property type="protein sequence ID" value="ELP53993.1"/>
    <property type="molecule type" value="Genomic_DNA"/>
</dbReference>
<evidence type="ECO:0000313" key="2">
    <source>
        <dbReference type="Proteomes" id="UP000010932"/>
    </source>
</evidence>
<dbReference type="Proteomes" id="UP000010932">
    <property type="component" value="Unassembled WGS sequence"/>
</dbReference>
<evidence type="ECO:0000313" key="1">
    <source>
        <dbReference type="EMBL" id="ELP53993.1"/>
    </source>
</evidence>
<accession>L7E5S6</accession>
<dbReference type="PATRIC" id="fig|1134457.3.peg.3262"/>
<proteinExistence type="predicted"/>
<sequence>MAFSSPLAISLLPVDQPDFFLKPLYQLSVISYQLSVISY</sequence>